<keyword evidence="1" id="KW-1133">Transmembrane helix</keyword>
<dbReference type="Pfam" id="PF25155">
    <property type="entry name" value="NTF2_YvbJ"/>
    <property type="match status" value="1"/>
</dbReference>
<evidence type="ECO:0000259" key="3">
    <source>
        <dbReference type="Pfam" id="PF25155"/>
    </source>
</evidence>
<dbReference type="Pfam" id="PF22813">
    <property type="entry name" value="TcaA_2nd"/>
    <property type="match status" value="1"/>
</dbReference>
<protein>
    <submittedName>
        <fullName evidence="4">Uncharacterized protein</fullName>
    </submittedName>
</protein>
<name>A0ABW3NK47_9BACI</name>
<organism evidence="4 5">
    <name type="scientific">Oceanobacillus locisalsi</name>
    <dbReference type="NCBI Taxonomy" id="546107"/>
    <lineage>
        <taxon>Bacteria</taxon>
        <taxon>Bacillati</taxon>
        <taxon>Bacillota</taxon>
        <taxon>Bacilli</taxon>
        <taxon>Bacillales</taxon>
        <taxon>Bacillaceae</taxon>
        <taxon>Oceanobacillus</taxon>
    </lineage>
</organism>
<dbReference type="Proteomes" id="UP001597041">
    <property type="component" value="Unassembled WGS sequence"/>
</dbReference>
<keyword evidence="5" id="KW-1185">Reference proteome</keyword>
<feature type="domain" description="YvbJ-like NTF2-like" evidence="3">
    <location>
        <begin position="212"/>
        <end position="336"/>
    </location>
</feature>
<dbReference type="PROSITE" id="PS51257">
    <property type="entry name" value="PROKAR_LIPOPROTEIN"/>
    <property type="match status" value="1"/>
</dbReference>
<feature type="domain" description="TcaA second" evidence="2">
    <location>
        <begin position="30"/>
        <end position="122"/>
    </location>
</feature>
<dbReference type="InterPro" id="IPR054529">
    <property type="entry name" value="TcaA_2nd"/>
</dbReference>
<dbReference type="InterPro" id="IPR056902">
    <property type="entry name" value="NTF2_YvbJ"/>
</dbReference>
<feature type="transmembrane region" description="Helical" evidence="1">
    <location>
        <begin position="5"/>
        <end position="24"/>
    </location>
</feature>
<keyword evidence="1" id="KW-0812">Transmembrane</keyword>
<comment type="caution">
    <text evidence="4">The sequence shown here is derived from an EMBL/GenBank/DDBJ whole genome shotgun (WGS) entry which is preliminary data.</text>
</comment>
<dbReference type="EMBL" id="JBHTKK010000016">
    <property type="protein sequence ID" value="MFD1066965.1"/>
    <property type="molecule type" value="Genomic_DNA"/>
</dbReference>
<dbReference type="PANTHER" id="PTHR40038:SF1">
    <property type="entry name" value="MEMBRANE-ASSOCIATED PROTEIN TCAA"/>
    <property type="match status" value="1"/>
</dbReference>
<evidence type="ECO:0000256" key="1">
    <source>
        <dbReference type="SAM" id="Phobius"/>
    </source>
</evidence>
<dbReference type="RefSeq" id="WP_379592790.1">
    <property type="nucleotide sequence ID" value="NZ_JBHTKK010000016.1"/>
</dbReference>
<evidence type="ECO:0000313" key="4">
    <source>
        <dbReference type="EMBL" id="MFD1066965.1"/>
    </source>
</evidence>
<accession>A0ABW3NK47</accession>
<evidence type="ECO:0000259" key="2">
    <source>
        <dbReference type="Pfam" id="PF22813"/>
    </source>
</evidence>
<gene>
    <name evidence="4" type="ORF">ACFQ19_13115</name>
</gene>
<reference evidence="5" key="1">
    <citation type="journal article" date="2019" name="Int. J. Syst. Evol. Microbiol.">
        <title>The Global Catalogue of Microorganisms (GCM) 10K type strain sequencing project: providing services to taxonomists for standard genome sequencing and annotation.</title>
        <authorList>
            <consortium name="The Broad Institute Genomics Platform"/>
            <consortium name="The Broad Institute Genome Sequencing Center for Infectious Disease"/>
            <person name="Wu L."/>
            <person name="Ma J."/>
        </authorList>
    </citation>
    <scope>NUCLEOTIDE SEQUENCE [LARGE SCALE GENOMIC DNA]</scope>
    <source>
        <strain evidence="5">CCUG 56608</strain>
    </source>
</reference>
<keyword evidence="1" id="KW-0472">Membrane</keyword>
<dbReference type="PANTHER" id="PTHR40038">
    <property type="entry name" value="MEMBRANE-ASSOCIATED PROTEIN TCAA"/>
    <property type="match status" value="1"/>
</dbReference>
<evidence type="ECO:0000313" key="5">
    <source>
        <dbReference type="Proteomes" id="UP001597041"/>
    </source>
</evidence>
<sequence length="374" mass="42816">MKRKWLYILIASLACVIIAILVTLQQLSKPDKVVQTFDEAIAEESSEPLNDMLVVDDDAEINNDSIQPMLEYLKKNNSSHQVIKDGLNEQIEKDNFSATSQQISLVEDGKKWGIYPDYKLHVNTAFIKVSGQNENDEVNLQMEGLENTIEENDDGVYGPILPGDHQVALTIQNNLGSLTDERQIDIWGNDQVSLIIDTDKLVKEDETIQRDIMAALDTFNSDMSKWTTSEFDLSTFTNVAGVMESDQMMVDSEFEMLREHIDEIQSQYEGAIVNLEDFDISYFNGNWTAEVPAFVSYDEKIKLKEEDTFDDASYQSVRLYELTYDEDANEWLIADFVDTPAIDNEYQDWENTQDMMIEDPPVLKWNRTDEGTTI</sequence>
<proteinExistence type="predicted"/>